<dbReference type="PANTHER" id="PTHR10491">
    <property type="entry name" value="DTDP-4-DEHYDRORHAMNOSE REDUCTASE"/>
    <property type="match status" value="1"/>
</dbReference>
<comment type="similarity">
    <text evidence="2 6">Belongs to the dTDP-4-dehydrorhamnose reductase family.</text>
</comment>
<dbReference type="Gene3D" id="3.90.25.10">
    <property type="entry name" value="UDP-galactose 4-epimerase, domain 1"/>
    <property type="match status" value="1"/>
</dbReference>
<evidence type="ECO:0000256" key="5">
    <source>
        <dbReference type="ARBA" id="ARBA00048200"/>
    </source>
</evidence>
<dbReference type="RefSeq" id="WP_103921379.1">
    <property type="nucleotide sequence ID" value="NZ_FMSV02000540.1"/>
</dbReference>
<dbReference type="InterPro" id="IPR029903">
    <property type="entry name" value="RmlD-like-bd"/>
</dbReference>
<name>A0A1H6FCG6_9GAMM</name>
<evidence type="ECO:0000256" key="3">
    <source>
        <dbReference type="ARBA" id="ARBA00012929"/>
    </source>
</evidence>
<comment type="pathway">
    <text evidence="1 6">Carbohydrate biosynthesis; dTDP-L-rhamnose biosynthesis.</text>
</comment>
<evidence type="ECO:0000259" key="7">
    <source>
        <dbReference type="Pfam" id="PF04321"/>
    </source>
</evidence>
<gene>
    <name evidence="8" type="primary">rmlD</name>
    <name evidence="8" type="ORF">MBHS_03642</name>
</gene>
<reference evidence="8 9" key="1">
    <citation type="submission" date="2016-10" db="EMBL/GenBank/DDBJ databases">
        <authorList>
            <person name="de Groot N.N."/>
        </authorList>
    </citation>
    <scope>NUCLEOTIDE SEQUENCE [LARGE SCALE GENOMIC DNA]</scope>
    <source>
        <strain evidence="8">MBHS1</strain>
    </source>
</reference>
<evidence type="ECO:0000256" key="6">
    <source>
        <dbReference type="RuleBase" id="RU364082"/>
    </source>
</evidence>
<comment type="function">
    <text evidence="6">Catalyzes the reduction of dTDP-6-deoxy-L-lyxo-4-hexulose to yield dTDP-L-rhamnose.</text>
</comment>
<dbReference type="SUPFAM" id="SSF51735">
    <property type="entry name" value="NAD(P)-binding Rossmann-fold domains"/>
    <property type="match status" value="1"/>
</dbReference>
<dbReference type="InterPro" id="IPR036291">
    <property type="entry name" value="NAD(P)-bd_dom_sf"/>
</dbReference>
<dbReference type="UniPathway" id="UPA00124"/>
<evidence type="ECO:0000313" key="9">
    <source>
        <dbReference type="Proteomes" id="UP000236724"/>
    </source>
</evidence>
<dbReference type="GO" id="GO:0005829">
    <property type="term" value="C:cytosol"/>
    <property type="evidence" value="ECO:0007669"/>
    <property type="project" value="TreeGrafter"/>
</dbReference>
<protein>
    <recommendedName>
        <fullName evidence="4 6">dTDP-4-dehydrorhamnose reductase</fullName>
        <ecNumber evidence="3 6">1.1.1.133</ecNumber>
    </recommendedName>
</protein>
<dbReference type="CDD" id="cd05254">
    <property type="entry name" value="dTDP_HR_like_SDR_e"/>
    <property type="match status" value="1"/>
</dbReference>
<dbReference type="EMBL" id="FMSV02000540">
    <property type="protein sequence ID" value="SEH07757.1"/>
    <property type="molecule type" value="Genomic_DNA"/>
</dbReference>
<dbReference type="Gene3D" id="3.40.50.720">
    <property type="entry name" value="NAD(P)-binding Rossmann-like Domain"/>
    <property type="match status" value="1"/>
</dbReference>
<evidence type="ECO:0000256" key="2">
    <source>
        <dbReference type="ARBA" id="ARBA00010944"/>
    </source>
</evidence>
<dbReference type="PANTHER" id="PTHR10491:SF4">
    <property type="entry name" value="METHIONINE ADENOSYLTRANSFERASE 2 SUBUNIT BETA"/>
    <property type="match status" value="1"/>
</dbReference>
<dbReference type="Proteomes" id="UP000236724">
    <property type="component" value="Unassembled WGS sequence"/>
</dbReference>
<comment type="cofactor">
    <cofactor evidence="6">
        <name>Mg(2+)</name>
        <dbReference type="ChEBI" id="CHEBI:18420"/>
    </cofactor>
    <text evidence="6">Binds 1 Mg(2+) ion per monomer.</text>
</comment>
<evidence type="ECO:0000313" key="8">
    <source>
        <dbReference type="EMBL" id="SEH07757.1"/>
    </source>
</evidence>
<comment type="catalytic activity">
    <reaction evidence="5 6">
        <text>dTDP-beta-L-rhamnose + NADP(+) = dTDP-4-dehydro-beta-L-rhamnose + NADPH + H(+)</text>
        <dbReference type="Rhea" id="RHEA:21796"/>
        <dbReference type="ChEBI" id="CHEBI:15378"/>
        <dbReference type="ChEBI" id="CHEBI:57510"/>
        <dbReference type="ChEBI" id="CHEBI:57783"/>
        <dbReference type="ChEBI" id="CHEBI:58349"/>
        <dbReference type="ChEBI" id="CHEBI:62830"/>
        <dbReference type="EC" id="1.1.1.133"/>
    </reaction>
</comment>
<dbReference type="InterPro" id="IPR005913">
    <property type="entry name" value="dTDP_dehydrorham_reduct"/>
</dbReference>
<organism evidence="8 9">
    <name type="scientific">Candidatus Venteria ishoeyi</name>
    <dbReference type="NCBI Taxonomy" id="1899563"/>
    <lineage>
        <taxon>Bacteria</taxon>
        <taxon>Pseudomonadati</taxon>
        <taxon>Pseudomonadota</taxon>
        <taxon>Gammaproteobacteria</taxon>
        <taxon>Thiotrichales</taxon>
        <taxon>Thiotrichaceae</taxon>
        <taxon>Venteria</taxon>
    </lineage>
</organism>
<proteinExistence type="inferred from homology"/>
<evidence type="ECO:0000256" key="4">
    <source>
        <dbReference type="ARBA" id="ARBA00017099"/>
    </source>
</evidence>
<keyword evidence="6 8" id="KW-0560">Oxidoreductase</keyword>
<dbReference type="OrthoDB" id="9803892at2"/>
<dbReference type="GO" id="GO:0008831">
    <property type="term" value="F:dTDP-4-dehydrorhamnose reductase activity"/>
    <property type="evidence" value="ECO:0007669"/>
    <property type="project" value="UniProtKB-EC"/>
</dbReference>
<dbReference type="UniPathway" id="UPA00281"/>
<dbReference type="AlphaFoldDB" id="A0A1H6FCG6"/>
<sequence length="306" mass="33746">MTHQRKRILLVSNTGQVGAELWRSLQSLGDVITVDRDHPTYPVDLADHSQLRHAVRDVAPDIIVNAAAYTAVDNAEQDEALAMAINGTAPGILAEEAKALDALLVHYSTDYVYNGKHVDKPYVETDFCDPRSVYGKTKLAGDEAIQGIGCKHLIFRTSWVYGRYGNNFLLTMLRLGQERSELSIVADQIGAPTWSRLISDATTQVLVQLQSALCPHSIEDLSGIYHLTCGGQTSWCDFAKAIVSHLPNPPSVFPIRTEEYPAPAPRPAYSVLSNDKLAETFGVRLPDWDVALDVCLSREQAKSIFR</sequence>
<keyword evidence="9" id="KW-1185">Reference proteome</keyword>
<evidence type="ECO:0000256" key="1">
    <source>
        <dbReference type="ARBA" id="ARBA00004781"/>
    </source>
</evidence>
<dbReference type="Pfam" id="PF04321">
    <property type="entry name" value="RmlD_sub_bind"/>
    <property type="match status" value="1"/>
</dbReference>
<dbReference type="GO" id="GO:0009243">
    <property type="term" value="P:O antigen biosynthetic process"/>
    <property type="evidence" value="ECO:0007669"/>
    <property type="project" value="UniProtKB-UniPathway"/>
</dbReference>
<accession>A0A1H6FCG6</accession>
<dbReference type="NCBIfam" id="TIGR01214">
    <property type="entry name" value="rmlD"/>
    <property type="match status" value="1"/>
</dbReference>
<dbReference type="GO" id="GO:0019305">
    <property type="term" value="P:dTDP-rhamnose biosynthetic process"/>
    <property type="evidence" value="ECO:0007669"/>
    <property type="project" value="UniProtKB-UniPathway"/>
</dbReference>
<feature type="domain" description="RmlD-like substrate binding" evidence="7">
    <location>
        <begin position="7"/>
        <end position="298"/>
    </location>
</feature>
<keyword evidence="6" id="KW-0521">NADP</keyword>
<dbReference type="EC" id="1.1.1.133" evidence="3 6"/>